<name>A0A7J0BPY4_9BACT</name>
<accession>A0A7J0BPY4</accession>
<feature type="domain" description="Glycosyltransferase 2-like" evidence="1">
    <location>
        <begin position="13"/>
        <end position="140"/>
    </location>
</feature>
<dbReference type="Gene3D" id="3.90.550.10">
    <property type="entry name" value="Spore Coat Polysaccharide Biosynthesis Protein SpsA, Chain A"/>
    <property type="match status" value="1"/>
</dbReference>
<dbReference type="GO" id="GO:0016740">
    <property type="term" value="F:transferase activity"/>
    <property type="evidence" value="ECO:0007669"/>
    <property type="project" value="UniProtKB-KW"/>
</dbReference>
<evidence type="ECO:0000259" key="1">
    <source>
        <dbReference type="Pfam" id="PF00535"/>
    </source>
</evidence>
<reference evidence="2 3" key="1">
    <citation type="submission" date="2020-05" db="EMBL/GenBank/DDBJ databases">
        <title>Draft genome sequence of Desulfovibrio psychrotolerans JS1T.</title>
        <authorList>
            <person name="Ueno A."/>
            <person name="Tamazawa S."/>
            <person name="Tamamura S."/>
            <person name="Murakami T."/>
            <person name="Kiyama T."/>
            <person name="Inomata H."/>
            <person name="Amano Y."/>
            <person name="Miyakawa K."/>
            <person name="Tamaki H."/>
            <person name="Naganuma T."/>
            <person name="Kaneko K."/>
        </authorList>
    </citation>
    <scope>NUCLEOTIDE SEQUENCE [LARGE SCALE GENOMIC DNA]</scope>
    <source>
        <strain evidence="2 3">JS1</strain>
    </source>
</reference>
<dbReference type="EMBL" id="BLVP01000001">
    <property type="protein sequence ID" value="GFM35767.1"/>
    <property type="molecule type" value="Genomic_DNA"/>
</dbReference>
<dbReference type="InterPro" id="IPR029044">
    <property type="entry name" value="Nucleotide-diphossugar_trans"/>
</dbReference>
<dbReference type="PANTHER" id="PTHR43179">
    <property type="entry name" value="RHAMNOSYLTRANSFERASE WBBL"/>
    <property type="match status" value="1"/>
</dbReference>
<dbReference type="InterPro" id="IPR001173">
    <property type="entry name" value="Glyco_trans_2-like"/>
</dbReference>
<comment type="caution">
    <text evidence="2">The sequence shown here is derived from an EMBL/GenBank/DDBJ whole genome shotgun (WGS) entry which is preliminary data.</text>
</comment>
<organism evidence="2 3">
    <name type="scientific">Desulfovibrio psychrotolerans</name>
    <dbReference type="NCBI Taxonomy" id="415242"/>
    <lineage>
        <taxon>Bacteria</taxon>
        <taxon>Pseudomonadati</taxon>
        <taxon>Thermodesulfobacteriota</taxon>
        <taxon>Desulfovibrionia</taxon>
        <taxon>Desulfovibrionales</taxon>
        <taxon>Desulfovibrionaceae</taxon>
        <taxon>Desulfovibrio</taxon>
    </lineage>
</organism>
<dbReference type="CDD" id="cd04186">
    <property type="entry name" value="GT_2_like_c"/>
    <property type="match status" value="1"/>
</dbReference>
<dbReference type="PANTHER" id="PTHR43179:SF7">
    <property type="entry name" value="RHAMNOSYLTRANSFERASE WBBL"/>
    <property type="match status" value="1"/>
</dbReference>
<protein>
    <submittedName>
        <fullName evidence="2">Glycosyl transferase family 2</fullName>
    </submittedName>
</protein>
<gene>
    <name evidence="2" type="ORF">DSM19430T_04510</name>
</gene>
<evidence type="ECO:0000313" key="3">
    <source>
        <dbReference type="Proteomes" id="UP000503820"/>
    </source>
</evidence>
<dbReference type="SUPFAM" id="SSF53448">
    <property type="entry name" value="Nucleotide-diphospho-sugar transferases"/>
    <property type="match status" value="1"/>
</dbReference>
<keyword evidence="3" id="KW-1185">Reference proteome</keyword>
<evidence type="ECO:0000313" key="2">
    <source>
        <dbReference type="EMBL" id="GFM35767.1"/>
    </source>
</evidence>
<keyword evidence="2" id="KW-0808">Transferase</keyword>
<dbReference type="Pfam" id="PF00535">
    <property type="entry name" value="Glycos_transf_2"/>
    <property type="match status" value="1"/>
</dbReference>
<dbReference type="Proteomes" id="UP000503820">
    <property type="component" value="Unassembled WGS sequence"/>
</dbReference>
<sequence>MSPMPEHTSTRLSIIIPVWNRWDLTEACLRSLRAHTPGNFFDVIVVDNHSEDTTATALQPLGESLFGERFLRLRLLRNEGFGPACNAGAKAARSPMLFFLNNDTLLTENWLPPLLKAMSSDARTGAAGPLLLYPDSDRVQHCGIAFTPSLRTEHLYANFPASHPAVHAKRTLQAITGAAFMVTKELFLACGGFFPGYRNGSEDLELCCRIREAGRRLEVVAESRIYHLESQTPGRGDDDPANAALLNERCKGCFGPDVHRLGRRDGYEMALTPWLESYLVLPAEREQALTESLTSPFDAAACWSMLQKEPLWHTGYSLLAAVLEQHGKFAEASGLRLLQTNFFPMLPHYRQLASTAAKAGNLSLAKQAVDKAEHVSSLLEDPGPLIKKAAGLANWARKAGEADLQRLYENWLRDLGVL</sequence>
<proteinExistence type="predicted"/>
<dbReference type="AlphaFoldDB" id="A0A7J0BPY4"/>